<dbReference type="EMBL" id="JAQNDL010000001">
    <property type="protein sequence ID" value="MDC0715884.1"/>
    <property type="molecule type" value="Genomic_DNA"/>
</dbReference>
<dbReference type="Proteomes" id="UP001221686">
    <property type="component" value="Unassembled WGS sequence"/>
</dbReference>
<evidence type="ECO:0000256" key="1">
    <source>
        <dbReference type="SAM" id="SignalP"/>
    </source>
</evidence>
<protein>
    <recommendedName>
        <fullName evidence="4">Lipoprotein</fullName>
    </recommendedName>
</protein>
<reference evidence="2 3" key="1">
    <citation type="submission" date="2022-11" db="EMBL/GenBank/DDBJ databases">
        <title>Minimal conservation of predation-associated metabolite biosynthetic gene clusters underscores biosynthetic potential of Myxococcota including descriptions for ten novel species: Archangium lansinium sp. nov., Myxococcus landrumus sp. nov., Nannocystis bai.</title>
        <authorList>
            <person name="Ahearne A."/>
            <person name="Stevens C."/>
            <person name="Dowd S."/>
        </authorList>
    </citation>
    <scope>NUCLEOTIDE SEQUENCE [LARGE SCALE GENOMIC DNA]</scope>
    <source>
        <strain evidence="2 3">BB15-2</strain>
    </source>
</reference>
<dbReference type="PROSITE" id="PS51257">
    <property type="entry name" value="PROKAR_LIPOPROTEIN"/>
    <property type="match status" value="1"/>
</dbReference>
<keyword evidence="3" id="KW-1185">Reference proteome</keyword>
<organism evidence="2 3">
    <name type="scientific">Nannocystis bainbridge</name>
    <dbReference type="NCBI Taxonomy" id="2995303"/>
    <lineage>
        <taxon>Bacteria</taxon>
        <taxon>Pseudomonadati</taxon>
        <taxon>Myxococcota</taxon>
        <taxon>Polyangia</taxon>
        <taxon>Nannocystales</taxon>
        <taxon>Nannocystaceae</taxon>
        <taxon>Nannocystis</taxon>
    </lineage>
</organism>
<evidence type="ECO:0000313" key="3">
    <source>
        <dbReference type="Proteomes" id="UP001221686"/>
    </source>
</evidence>
<proteinExistence type="predicted"/>
<feature type="signal peptide" evidence="1">
    <location>
        <begin position="1"/>
        <end position="17"/>
    </location>
</feature>
<accession>A0ABT5DS48</accession>
<comment type="caution">
    <text evidence="2">The sequence shown here is derived from an EMBL/GenBank/DDBJ whole genome shotgun (WGS) entry which is preliminary data.</text>
</comment>
<dbReference type="RefSeq" id="WP_272084315.1">
    <property type="nucleotide sequence ID" value="NZ_JAQNDL010000001.1"/>
</dbReference>
<gene>
    <name evidence="2" type="ORF">POL25_03200</name>
</gene>
<name>A0ABT5DS48_9BACT</name>
<sequence length="199" mass="21037">MQKIHSFLALPLVIALAACGGDAKKTDVKADAKAEAPKADAPKADAPKADAPKADAPVEMIEHDLASADPEWAGWVAKGPKEGKVMQDGIKGARIAAGRAAGFDLAFAPKHTDLATLKESLEKGASASEGKLKLTFTTETPEALEWTADGYGAVKYNFVRNMKAGDREVTCKNNYMVGIASQESLARHKEACDTLQKKG</sequence>
<keyword evidence="1" id="KW-0732">Signal</keyword>
<feature type="chain" id="PRO_5046193056" description="Lipoprotein" evidence="1">
    <location>
        <begin position="18"/>
        <end position="199"/>
    </location>
</feature>
<evidence type="ECO:0000313" key="2">
    <source>
        <dbReference type="EMBL" id="MDC0715884.1"/>
    </source>
</evidence>
<evidence type="ECO:0008006" key="4">
    <source>
        <dbReference type="Google" id="ProtNLM"/>
    </source>
</evidence>